<dbReference type="AlphaFoldDB" id="A0A3A8E293"/>
<evidence type="ECO:0000256" key="1">
    <source>
        <dbReference type="SAM" id="Phobius"/>
    </source>
</evidence>
<keyword evidence="4" id="KW-1185">Reference proteome</keyword>
<keyword evidence="1" id="KW-0812">Transmembrane</keyword>
<reference evidence="3 4" key="1">
    <citation type="submission" date="2018-09" db="EMBL/GenBank/DDBJ databases">
        <title>The draft genome of Acinetobacter spp. strains.</title>
        <authorList>
            <person name="Qin J."/>
            <person name="Feng Y."/>
            <person name="Zong Z."/>
        </authorList>
    </citation>
    <scope>NUCLEOTIDE SEQUENCE [LARGE SCALE GENOMIC DNA]</scope>
    <source>
        <strain evidence="3 4">WCHAc060012</strain>
    </source>
</reference>
<protein>
    <submittedName>
        <fullName evidence="3">Uncharacterized protein</fullName>
    </submittedName>
</protein>
<keyword evidence="1" id="KW-0472">Membrane</keyword>
<feature type="chain" id="PRO_5017326916" evidence="2">
    <location>
        <begin position="25"/>
        <end position="70"/>
    </location>
</feature>
<dbReference type="RefSeq" id="WP_120403750.1">
    <property type="nucleotide sequence ID" value="NZ_RAXV01000047.1"/>
</dbReference>
<sequence length="70" mass="7799">MLFKHRLAVFFLMLSALYSPLLRAETEQLAQSEPSVMVFAAGLAVLAALSLYVALKIRNTIRNHLDKPAK</sequence>
<accession>A0A3A8E293</accession>
<organism evidence="3 4">
    <name type="scientific">Acinetobacter tianfuensis</name>
    <dbReference type="NCBI Taxonomy" id="2419603"/>
    <lineage>
        <taxon>Bacteria</taxon>
        <taxon>Pseudomonadati</taxon>
        <taxon>Pseudomonadota</taxon>
        <taxon>Gammaproteobacteria</taxon>
        <taxon>Moraxellales</taxon>
        <taxon>Moraxellaceae</taxon>
        <taxon>Acinetobacter</taxon>
    </lineage>
</organism>
<gene>
    <name evidence="3" type="ORF">D7V32_15595</name>
</gene>
<name>A0A3A8E293_9GAMM</name>
<feature type="transmembrane region" description="Helical" evidence="1">
    <location>
        <begin position="34"/>
        <end position="55"/>
    </location>
</feature>
<evidence type="ECO:0000313" key="4">
    <source>
        <dbReference type="Proteomes" id="UP000282388"/>
    </source>
</evidence>
<evidence type="ECO:0000313" key="3">
    <source>
        <dbReference type="EMBL" id="RKG29292.1"/>
    </source>
</evidence>
<keyword evidence="1" id="KW-1133">Transmembrane helix</keyword>
<keyword evidence="2" id="KW-0732">Signal</keyword>
<dbReference type="Proteomes" id="UP000282388">
    <property type="component" value="Unassembled WGS sequence"/>
</dbReference>
<evidence type="ECO:0000256" key="2">
    <source>
        <dbReference type="SAM" id="SignalP"/>
    </source>
</evidence>
<feature type="signal peptide" evidence="2">
    <location>
        <begin position="1"/>
        <end position="24"/>
    </location>
</feature>
<dbReference type="EMBL" id="RAXV01000047">
    <property type="protein sequence ID" value="RKG29292.1"/>
    <property type="molecule type" value="Genomic_DNA"/>
</dbReference>
<proteinExistence type="predicted"/>
<comment type="caution">
    <text evidence="3">The sequence shown here is derived from an EMBL/GenBank/DDBJ whole genome shotgun (WGS) entry which is preliminary data.</text>
</comment>